<accession>A0A8J6PEP6</accession>
<evidence type="ECO:0000259" key="8">
    <source>
        <dbReference type="PROSITE" id="PS51192"/>
    </source>
</evidence>
<dbReference type="InterPro" id="IPR044742">
    <property type="entry name" value="DEAD/DEAH_RhlB"/>
</dbReference>
<dbReference type="RefSeq" id="WP_216714166.1">
    <property type="nucleotide sequence ID" value="NZ_JACVEL010000005.1"/>
</dbReference>
<dbReference type="PROSITE" id="PS51192">
    <property type="entry name" value="HELICASE_ATP_BIND_1"/>
    <property type="match status" value="1"/>
</dbReference>
<dbReference type="GO" id="GO:0016787">
    <property type="term" value="F:hydrolase activity"/>
    <property type="evidence" value="ECO:0007669"/>
    <property type="project" value="UniProtKB-KW"/>
</dbReference>
<organism evidence="11 12">
    <name type="scientific">Taishania pollutisoli</name>
    <dbReference type="NCBI Taxonomy" id="2766479"/>
    <lineage>
        <taxon>Bacteria</taxon>
        <taxon>Pseudomonadati</taxon>
        <taxon>Bacteroidota</taxon>
        <taxon>Flavobacteriia</taxon>
        <taxon>Flavobacteriales</taxon>
        <taxon>Crocinitomicaceae</taxon>
        <taxon>Taishania</taxon>
    </lineage>
</organism>
<dbReference type="PANTHER" id="PTHR47959:SF13">
    <property type="entry name" value="ATP-DEPENDENT RNA HELICASE RHLE"/>
    <property type="match status" value="1"/>
</dbReference>
<keyword evidence="4" id="KW-0067">ATP-binding</keyword>
<dbReference type="PROSITE" id="PS51194">
    <property type="entry name" value="HELICASE_CTER"/>
    <property type="match status" value="1"/>
</dbReference>
<evidence type="ECO:0000256" key="7">
    <source>
        <dbReference type="SAM" id="MobiDB-lite"/>
    </source>
</evidence>
<dbReference type="EMBL" id="JACVEL010000005">
    <property type="protein sequence ID" value="MBC9812755.1"/>
    <property type="molecule type" value="Genomic_DNA"/>
</dbReference>
<dbReference type="Gene3D" id="3.40.50.300">
    <property type="entry name" value="P-loop containing nucleotide triphosphate hydrolases"/>
    <property type="match status" value="2"/>
</dbReference>
<feature type="domain" description="Helicase ATP-binding" evidence="8">
    <location>
        <begin position="78"/>
        <end position="249"/>
    </location>
</feature>
<feature type="domain" description="DEAD-box RNA helicase Q" evidence="10">
    <location>
        <begin position="47"/>
        <end position="75"/>
    </location>
</feature>
<comment type="caution">
    <text evidence="11">The sequence shown here is derived from an EMBL/GenBank/DDBJ whole genome shotgun (WGS) entry which is preliminary data.</text>
</comment>
<evidence type="ECO:0000256" key="4">
    <source>
        <dbReference type="ARBA" id="ARBA00022840"/>
    </source>
</evidence>
<evidence type="ECO:0000313" key="11">
    <source>
        <dbReference type="EMBL" id="MBC9812755.1"/>
    </source>
</evidence>
<dbReference type="PROSITE" id="PS51195">
    <property type="entry name" value="Q_MOTIF"/>
    <property type="match status" value="1"/>
</dbReference>
<protein>
    <submittedName>
        <fullName evidence="11">DEAD/DEAH box helicase</fullName>
    </submittedName>
</protein>
<feature type="region of interest" description="Disordered" evidence="7">
    <location>
        <begin position="1"/>
        <end position="25"/>
    </location>
</feature>
<gene>
    <name evidence="11" type="ORF">H9Y05_09755</name>
</gene>
<dbReference type="InterPro" id="IPR001650">
    <property type="entry name" value="Helicase_C-like"/>
</dbReference>
<dbReference type="Pfam" id="PF00270">
    <property type="entry name" value="DEAD"/>
    <property type="match status" value="1"/>
</dbReference>
<sequence>MKTTTNKPRFSGNRQRNKTPKKSTLDPNLLVQKATVVASERTITVATKFEDMQLQSQLKSNIQKMGFVSPTEIQDKTFDRLVEGANLIGIANTGTGKTGAFLIPILENLLRNKDQKFQSLIVVPTRELALQVYDEFKKLSEGLKLRAACYIGGTNIEKDIRSLNNYFDLVIGTPGRLLDLCNRGNLKLGRFEVLVLDEFDKMLDMGFIRDVRELINGMKQRRQTLLFSATKDPKQQTIINEIVTNPFLVEIHSGDSSSKNVDQDIIRVQEGQDKYRLLLDVLANPGFDKVILFTETKHLANRLSQKLIDSGITSDRIHGNKSQNYRINALDKFKNGSIRVLVATDVAARGIDVNNVALVVNYQLPMDFDTYIHRIGRTGRAGKTGTAYTFVD</sequence>
<feature type="domain" description="Helicase C-terminal" evidence="9">
    <location>
        <begin position="260"/>
        <end position="392"/>
    </location>
</feature>
<dbReference type="InterPro" id="IPR014014">
    <property type="entry name" value="RNA_helicase_DEAD_Q_motif"/>
</dbReference>
<keyword evidence="12" id="KW-1185">Reference proteome</keyword>
<feature type="compositionally biased region" description="Polar residues" evidence="7">
    <location>
        <begin position="1"/>
        <end position="14"/>
    </location>
</feature>
<evidence type="ECO:0000313" key="12">
    <source>
        <dbReference type="Proteomes" id="UP000652681"/>
    </source>
</evidence>
<evidence type="ECO:0000259" key="9">
    <source>
        <dbReference type="PROSITE" id="PS51194"/>
    </source>
</evidence>
<dbReference type="GO" id="GO:0003676">
    <property type="term" value="F:nucleic acid binding"/>
    <property type="evidence" value="ECO:0007669"/>
    <property type="project" value="InterPro"/>
</dbReference>
<dbReference type="GO" id="GO:0003724">
    <property type="term" value="F:RNA helicase activity"/>
    <property type="evidence" value="ECO:0007669"/>
    <property type="project" value="InterPro"/>
</dbReference>
<evidence type="ECO:0000256" key="3">
    <source>
        <dbReference type="ARBA" id="ARBA00022806"/>
    </source>
</evidence>
<keyword evidence="2" id="KW-0378">Hydrolase</keyword>
<dbReference type="InterPro" id="IPR014001">
    <property type="entry name" value="Helicase_ATP-bd"/>
</dbReference>
<keyword evidence="3 11" id="KW-0347">Helicase</keyword>
<dbReference type="Proteomes" id="UP000652681">
    <property type="component" value="Unassembled WGS sequence"/>
</dbReference>
<proteinExistence type="inferred from homology"/>
<dbReference type="SUPFAM" id="SSF52540">
    <property type="entry name" value="P-loop containing nucleoside triphosphate hydrolases"/>
    <property type="match status" value="1"/>
</dbReference>
<evidence type="ECO:0000256" key="1">
    <source>
        <dbReference type="ARBA" id="ARBA00022741"/>
    </source>
</evidence>
<dbReference type="InterPro" id="IPR011545">
    <property type="entry name" value="DEAD/DEAH_box_helicase_dom"/>
</dbReference>
<evidence type="ECO:0000256" key="5">
    <source>
        <dbReference type="ARBA" id="ARBA00038437"/>
    </source>
</evidence>
<dbReference type="CDD" id="cd18787">
    <property type="entry name" value="SF2_C_DEAD"/>
    <property type="match status" value="1"/>
</dbReference>
<dbReference type="GO" id="GO:0005829">
    <property type="term" value="C:cytosol"/>
    <property type="evidence" value="ECO:0007669"/>
    <property type="project" value="TreeGrafter"/>
</dbReference>
<keyword evidence="1" id="KW-0547">Nucleotide-binding</keyword>
<dbReference type="SMART" id="SM00490">
    <property type="entry name" value="HELICc"/>
    <property type="match status" value="1"/>
</dbReference>
<dbReference type="InterPro" id="IPR050079">
    <property type="entry name" value="DEAD_box_RNA_helicase"/>
</dbReference>
<evidence type="ECO:0000256" key="6">
    <source>
        <dbReference type="PROSITE-ProRule" id="PRU00552"/>
    </source>
</evidence>
<dbReference type="InterPro" id="IPR027417">
    <property type="entry name" value="P-loop_NTPase"/>
</dbReference>
<feature type="short sequence motif" description="Q motif" evidence="6">
    <location>
        <begin position="47"/>
        <end position="75"/>
    </location>
</feature>
<evidence type="ECO:0000259" key="10">
    <source>
        <dbReference type="PROSITE" id="PS51195"/>
    </source>
</evidence>
<name>A0A8J6PEP6_9FLAO</name>
<dbReference type="GO" id="GO:0005524">
    <property type="term" value="F:ATP binding"/>
    <property type="evidence" value="ECO:0007669"/>
    <property type="project" value="UniProtKB-KW"/>
</dbReference>
<dbReference type="Pfam" id="PF00271">
    <property type="entry name" value="Helicase_C"/>
    <property type="match status" value="1"/>
</dbReference>
<dbReference type="PANTHER" id="PTHR47959">
    <property type="entry name" value="ATP-DEPENDENT RNA HELICASE RHLE-RELATED"/>
    <property type="match status" value="1"/>
</dbReference>
<reference evidence="11" key="1">
    <citation type="submission" date="2020-09" db="EMBL/GenBank/DDBJ databases">
        <title>Taishania pollutisoli gen. nov., sp. nov., Isolated from Tetrabromobisphenol A-Contaminated Soil.</title>
        <authorList>
            <person name="Chen Q."/>
        </authorList>
    </citation>
    <scope>NUCLEOTIDE SEQUENCE</scope>
    <source>
        <strain evidence="11">CZZ-1</strain>
    </source>
</reference>
<evidence type="ECO:0000256" key="2">
    <source>
        <dbReference type="ARBA" id="ARBA00022801"/>
    </source>
</evidence>
<comment type="similarity">
    <text evidence="5">Belongs to the DEAD box helicase family.</text>
</comment>
<dbReference type="AlphaFoldDB" id="A0A8J6PEP6"/>
<dbReference type="SMART" id="SM00487">
    <property type="entry name" value="DEXDc"/>
    <property type="match status" value="1"/>
</dbReference>
<dbReference type="CDD" id="cd00268">
    <property type="entry name" value="DEADc"/>
    <property type="match status" value="1"/>
</dbReference>